<reference evidence="1 2" key="1">
    <citation type="submission" date="2024-07" db="EMBL/GenBank/DDBJ databases">
        <title>Characterization of a bacterium isolated from hydrolysated instant sea cucumber by whole-genome sequencing and metabolomics.</title>
        <authorList>
            <person name="Luo X."/>
            <person name="Zhang Z."/>
            <person name="Zheng Z."/>
            <person name="Zhang W."/>
            <person name="Ming T."/>
            <person name="Jiao L."/>
            <person name="Su X."/>
            <person name="Kong F."/>
            <person name="Xu J."/>
        </authorList>
    </citation>
    <scope>NUCLEOTIDE SEQUENCE [LARGE SCALE GENOMIC DNA]</scope>
    <source>
        <strain evidence="1 2">XL-2024</strain>
    </source>
</reference>
<proteinExistence type="predicted"/>
<dbReference type="EMBL" id="JBFRHK010000001">
    <property type="protein sequence ID" value="MEX3743561.1"/>
    <property type="molecule type" value="Genomic_DNA"/>
</dbReference>
<evidence type="ECO:0000313" key="1">
    <source>
        <dbReference type="EMBL" id="MEX3743561.1"/>
    </source>
</evidence>
<name>A0ABV3VSB8_9BACI</name>
<protein>
    <submittedName>
        <fullName evidence="1">Uncharacterized protein</fullName>
    </submittedName>
</protein>
<gene>
    <name evidence="1" type="ORF">AB1300_00270</name>
</gene>
<keyword evidence="2" id="KW-1185">Reference proteome</keyword>
<accession>A0ABV3VSB8</accession>
<comment type="caution">
    <text evidence="1">The sequence shown here is derived from an EMBL/GenBank/DDBJ whole genome shotgun (WGS) entry which is preliminary data.</text>
</comment>
<dbReference type="Proteomes" id="UP001558534">
    <property type="component" value="Unassembled WGS sequence"/>
</dbReference>
<organism evidence="1 2">
    <name type="scientific">Lysinibacillus xylanilyticus</name>
    <dbReference type="NCBI Taxonomy" id="582475"/>
    <lineage>
        <taxon>Bacteria</taxon>
        <taxon>Bacillati</taxon>
        <taxon>Bacillota</taxon>
        <taxon>Bacilli</taxon>
        <taxon>Bacillales</taxon>
        <taxon>Bacillaceae</taxon>
        <taxon>Lysinibacillus</taxon>
    </lineage>
</organism>
<dbReference type="RefSeq" id="WP_368634611.1">
    <property type="nucleotide sequence ID" value="NZ_JBFRHK010000001.1"/>
</dbReference>
<sequence>MSTIPLNTSRKGLKYTDEEKAFLDNLEEVITNREEMERISPYIAAGMQREIGAIQKQNEIRKDWYY</sequence>
<evidence type="ECO:0000313" key="2">
    <source>
        <dbReference type="Proteomes" id="UP001558534"/>
    </source>
</evidence>